<dbReference type="EMBL" id="QFVR01000017">
    <property type="protein sequence ID" value="PWI24739.1"/>
    <property type="molecule type" value="Genomic_DNA"/>
</dbReference>
<name>A0A2U3AJL6_9BACL</name>
<keyword evidence="1" id="KW-0812">Transmembrane</keyword>
<evidence type="ECO:0008006" key="4">
    <source>
        <dbReference type="Google" id="ProtNLM"/>
    </source>
</evidence>
<dbReference type="AlphaFoldDB" id="A0A2U3AJL6"/>
<accession>A0A2U3AJL6</accession>
<dbReference type="Proteomes" id="UP000245938">
    <property type="component" value="Unassembled WGS sequence"/>
</dbReference>
<protein>
    <recommendedName>
        <fullName evidence="4">DUF1700 domain-containing protein</fullName>
    </recommendedName>
</protein>
<feature type="transmembrane region" description="Helical" evidence="1">
    <location>
        <begin position="161"/>
        <end position="180"/>
    </location>
</feature>
<keyword evidence="3" id="KW-1185">Reference proteome</keyword>
<evidence type="ECO:0000313" key="3">
    <source>
        <dbReference type="Proteomes" id="UP000245938"/>
    </source>
</evidence>
<sequence length="205" mass="23303">MSTTDYTGMDERAVERKKAMNKIEFTEELHGRLSEFNQQQRAKIINNYATIIDDQIGDGRSEERSVSTLGHLDDLAKIAVLDLTPVWQLVLPRKKDLSLHRTKIMLLSPLILLFLFILLTIHSVIWCGILFAFTVNNILIIGGIVSMALAFFLFDASIIQGIIVFFCGLVSATLSIFFFSPTKKLSRIILRLKKECTRSIKSYFI</sequence>
<feature type="transmembrane region" description="Helical" evidence="1">
    <location>
        <begin position="131"/>
        <end position="154"/>
    </location>
</feature>
<reference evidence="2 3" key="1">
    <citation type="submission" date="2018-05" db="EMBL/GenBank/DDBJ databases">
        <title>Kurthia sibirica genome sequence.</title>
        <authorList>
            <person name="Maclea K.S."/>
            <person name="Goen A.E."/>
        </authorList>
    </citation>
    <scope>NUCLEOTIDE SEQUENCE [LARGE SCALE GENOMIC DNA]</scope>
    <source>
        <strain evidence="2 3">ATCC 49154</strain>
    </source>
</reference>
<keyword evidence="1" id="KW-0472">Membrane</keyword>
<organism evidence="2 3">
    <name type="scientific">Kurthia sibirica</name>
    <dbReference type="NCBI Taxonomy" id="202750"/>
    <lineage>
        <taxon>Bacteria</taxon>
        <taxon>Bacillati</taxon>
        <taxon>Bacillota</taxon>
        <taxon>Bacilli</taxon>
        <taxon>Bacillales</taxon>
        <taxon>Caryophanaceae</taxon>
        <taxon>Kurthia</taxon>
    </lineage>
</organism>
<feature type="transmembrane region" description="Helical" evidence="1">
    <location>
        <begin position="104"/>
        <end position="125"/>
    </location>
</feature>
<evidence type="ECO:0000256" key="1">
    <source>
        <dbReference type="SAM" id="Phobius"/>
    </source>
</evidence>
<comment type="caution">
    <text evidence="2">The sequence shown here is derived from an EMBL/GenBank/DDBJ whole genome shotgun (WGS) entry which is preliminary data.</text>
</comment>
<gene>
    <name evidence="2" type="ORF">DEX24_12320</name>
</gene>
<proteinExistence type="predicted"/>
<keyword evidence="1" id="KW-1133">Transmembrane helix</keyword>
<evidence type="ECO:0000313" key="2">
    <source>
        <dbReference type="EMBL" id="PWI24739.1"/>
    </source>
</evidence>